<dbReference type="Proteomes" id="UP001558850">
    <property type="component" value="Unassembled WGS sequence"/>
</dbReference>
<reference evidence="1" key="1">
    <citation type="submission" date="2024-07" db="EMBL/GenBank/DDBJ databases">
        <title>A survey of Mimosa microsymbionts across Brazilian biomes reveals a high diversity of Paraburkholderia nodulating endemic species, but also that Cupriavidus is common as a symbiont of widespread species.</title>
        <authorList>
            <person name="Rouws L."/>
            <person name="Barauna A."/>
            <person name="Beukes C."/>
            <person name="Rouws J.R.C."/>
            <person name="De Faria S.M."/>
            <person name="Gross E."/>
            <person name="Bueno Dos Reis Junior F."/>
            <person name="Simon M.F."/>
            <person name="Maluk M."/>
            <person name="Odee D.W."/>
            <person name="Kenicer G."/>
            <person name="Young J.P.W."/>
            <person name="Reis V.M."/>
            <person name="Zilli J."/>
            <person name="James E.K."/>
        </authorList>
    </citation>
    <scope>NUCLEOTIDE SEQUENCE</scope>
    <source>
        <strain evidence="1">EG181B</strain>
    </source>
</reference>
<gene>
    <name evidence="1" type="ORF">AB4Y32_29100</name>
</gene>
<keyword evidence="2" id="KW-1185">Reference proteome</keyword>
<sequence length="193" mass="21691">MLSEAVESYLTLRRTCGFAIKSEGDLLRTFAAFADARGERYVCAASAIEWAGLAESVFQRARRLGAVIRFSRHARADDERHEIPLPVFGREKAPRPVPYIFSEDEIRRLVEEAAQSGYRSLRRRTYSTLFALLACTGLRVSEAIRLRFDDITEDGLVIRCSKFHRSRIVPTARCGSSGSGELSRDTTSLCPVR</sequence>
<comment type="caution">
    <text evidence="1">The sequence shown here is derived from an EMBL/GenBank/DDBJ whole genome shotgun (WGS) entry which is preliminary data.</text>
</comment>
<evidence type="ECO:0000313" key="1">
    <source>
        <dbReference type="EMBL" id="MEX3935804.1"/>
    </source>
</evidence>
<name>A0ACC6U8C6_9BURK</name>
<accession>A0ACC6U8C6</accession>
<evidence type="ECO:0000313" key="2">
    <source>
        <dbReference type="Proteomes" id="UP001558850"/>
    </source>
</evidence>
<organism evidence="1 2">
    <name type="scientific">Paraburkholderia phymatum</name>
    <dbReference type="NCBI Taxonomy" id="148447"/>
    <lineage>
        <taxon>Bacteria</taxon>
        <taxon>Pseudomonadati</taxon>
        <taxon>Pseudomonadota</taxon>
        <taxon>Betaproteobacteria</taxon>
        <taxon>Burkholderiales</taxon>
        <taxon>Burkholderiaceae</taxon>
        <taxon>Paraburkholderia</taxon>
    </lineage>
</organism>
<protein>
    <submittedName>
        <fullName evidence="1">Tyrosine-type recombinase/integrase</fullName>
    </submittedName>
</protein>
<dbReference type="EMBL" id="JBFRCH010000023">
    <property type="protein sequence ID" value="MEX3935804.1"/>
    <property type="molecule type" value="Genomic_DNA"/>
</dbReference>
<proteinExistence type="predicted"/>